<protein>
    <recommendedName>
        <fullName evidence="3">Cytochrome c domain-containing protein</fullName>
    </recommendedName>
</protein>
<keyword evidence="2" id="KW-1185">Reference proteome</keyword>
<evidence type="ECO:0000313" key="2">
    <source>
        <dbReference type="Proteomes" id="UP001194539"/>
    </source>
</evidence>
<dbReference type="RefSeq" id="WP_197966209.1">
    <property type="nucleotide sequence ID" value="NZ_JACEGD010000010.1"/>
</dbReference>
<organism evidence="1 2">
    <name type="scientific">Bradyrhizobium diversitatis</name>
    <dbReference type="NCBI Taxonomy" id="2755406"/>
    <lineage>
        <taxon>Bacteria</taxon>
        <taxon>Pseudomonadati</taxon>
        <taxon>Pseudomonadota</taxon>
        <taxon>Alphaproteobacteria</taxon>
        <taxon>Hyphomicrobiales</taxon>
        <taxon>Nitrobacteraceae</taxon>
        <taxon>Bradyrhizobium</taxon>
    </lineage>
</organism>
<sequence length="247" mass="28263">MTQRRKTSRKWWAMAPGMTAGLVDRFERGMKRGNTVNDLTSPDRKTYVVPASRYKVHCQLHPAWAKRMTKINRDNISRKERDCSDRRLRTQEYCLKGLHRMTGDNVMIVNAIGHRRCRTCHYAASAGHPMPPEKVEEIKAAVANGATFNQICNGVPAGGGEIDRSLVITTAPKLQRQRKLDPEFDAFLKKHFEANTFVGQLLRHNKEASEEMKTTLRLIGKIRHKVKASGADLPRLHEPKRSRSRKR</sequence>
<comment type="caution">
    <text evidence="1">The sequence shown here is derived from an EMBL/GenBank/DDBJ whole genome shotgun (WGS) entry which is preliminary data.</text>
</comment>
<proteinExistence type="predicted"/>
<gene>
    <name evidence="1" type="ORF">H1B27_12095</name>
</gene>
<evidence type="ECO:0000313" key="1">
    <source>
        <dbReference type="EMBL" id="MBH5387014.1"/>
    </source>
</evidence>
<reference evidence="1 2" key="1">
    <citation type="submission" date="2020-07" db="EMBL/GenBank/DDBJ databases">
        <title>Bradyrhizobium diversity isolated from nodules of indigenous legumes of Western Australia.</title>
        <authorList>
            <person name="Klepa M.S."/>
        </authorList>
    </citation>
    <scope>NUCLEOTIDE SEQUENCE [LARGE SCALE GENOMIC DNA]</scope>
    <source>
        <strain evidence="1 2">CNPSo 4019</strain>
    </source>
</reference>
<accession>A0ABS0P173</accession>
<evidence type="ECO:0008006" key="3">
    <source>
        <dbReference type="Google" id="ProtNLM"/>
    </source>
</evidence>
<dbReference type="EMBL" id="JACEGD010000010">
    <property type="protein sequence ID" value="MBH5387014.1"/>
    <property type="molecule type" value="Genomic_DNA"/>
</dbReference>
<name>A0ABS0P173_9BRAD</name>
<dbReference type="Proteomes" id="UP001194539">
    <property type="component" value="Unassembled WGS sequence"/>
</dbReference>